<keyword evidence="6" id="KW-0325">Glycoprotein</keyword>
<feature type="compositionally biased region" description="Low complexity" evidence="10">
    <location>
        <begin position="258"/>
        <end position="271"/>
    </location>
</feature>
<feature type="non-terminal residue" evidence="13">
    <location>
        <position position="1"/>
    </location>
</feature>
<dbReference type="GO" id="GO:0016020">
    <property type="term" value="C:membrane"/>
    <property type="evidence" value="ECO:0007669"/>
    <property type="project" value="UniProtKB-SubCell"/>
</dbReference>
<dbReference type="OrthoDB" id="5573651at2759"/>
<dbReference type="Proteomes" id="UP000673691">
    <property type="component" value="Unassembled WGS sequence"/>
</dbReference>
<evidence type="ECO:0000256" key="8">
    <source>
        <dbReference type="ARBA" id="ARBA00038159"/>
    </source>
</evidence>
<protein>
    <recommendedName>
        <fullName evidence="9">Maintenance of telomere capping protein 6</fullName>
    </recommendedName>
</protein>
<feature type="region of interest" description="Disordered" evidence="10">
    <location>
        <begin position="1"/>
        <end position="45"/>
    </location>
</feature>
<keyword evidence="2 11" id="KW-0812">Transmembrane</keyword>
<dbReference type="AlphaFoldDB" id="A0A8H7ZUU2"/>
<reference evidence="13 14" key="1">
    <citation type="journal article" name="Sci. Rep.">
        <title>Genome-scale phylogenetic analyses confirm Olpidium as the closest living zoosporic fungus to the non-flagellated, terrestrial fungi.</title>
        <authorList>
            <person name="Chang Y."/>
            <person name="Rochon D."/>
            <person name="Sekimoto S."/>
            <person name="Wang Y."/>
            <person name="Chovatia M."/>
            <person name="Sandor L."/>
            <person name="Salamov A."/>
            <person name="Grigoriev I.V."/>
            <person name="Stajich J.E."/>
            <person name="Spatafora J.W."/>
        </authorList>
    </citation>
    <scope>NUCLEOTIDE SEQUENCE [LARGE SCALE GENOMIC DNA]</scope>
    <source>
        <strain evidence="13">S191</strain>
    </source>
</reference>
<gene>
    <name evidence="13" type="ORF">BJ554DRAFT_29</name>
</gene>
<evidence type="ECO:0000256" key="3">
    <source>
        <dbReference type="ARBA" id="ARBA00022729"/>
    </source>
</evidence>
<comment type="subcellular location">
    <subcellularLocation>
        <location evidence="1">Membrane</location>
        <topology evidence="1">Single-pass type I membrane protein</topology>
    </subcellularLocation>
</comment>
<comment type="caution">
    <text evidence="13">The sequence shown here is derived from an EMBL/GenBank/DDBJ whole genome shotgun (WGS) entry which is preliminary data.</text>
</comment>
<evidence type="ECO:0000259" key="12">
    <source>
        <dbReference type="Pfam" id="PF25506"/>
    </source>
</evidence>
<evidence type="ECO:0000256" key="5">
    <source>
        <dbReference type="ARBA" id="ARBA00023136"/>
    </source>
</evidence>
<keyword evidence="4 11" id="KW-1133">Transmembrane helix</keyword>
<feature type="region of interest" description="Disordered" evidence="10">
    <location>
        <begin position="258"/>
        <end position="281"/>
    </location>
</feature>
<dbReference type="PANTHER" id="PTHR35518:SF2">
    <property type="entry name" value="MAINTENANCE OF TELOMERE CAPPING PROTEIN 6"/>
    <property type="match status" value="1"/>
</dbReference>
<evidence type="ECO:0000256" key="2">
    <source>
        <dbReference type="ARBA" id="ARBA00022692"/>
    </source>
</evidence>
<evidence type="ECO:0000256" key="6">
    <source>
        <dbReference type="ARBA" id="ARBA00023180"/>
    </source>
</evidence>
<keyword evidence="3" id="KW-0732">Signal</keyword>
<feature type="transmembrane region" description="Helical" evidence="11">
    <location>
        <begin position="744"/>
        <end position="765"/>
    </location>
</feature>
<feature type="non-terminal residue" evidence="13">
    <location>
        <position position="813"/>
    </location>
</feature>
<evidence type="ECO:0000256" key="10">
    <source>
        <dbReference type="SAM" id="MobiDB-lite"/>
    </source>
</evidence>
<sequence length="813" mass="86052">NTQTKNSRRLASPSAPARNGRPGRLACREPGDAGEDPAAFAGRLPPPARTEGCCPVESVDIAGARPVSGLSVPELAGDAPRGLSPPARPARGAVDRLVQRLSAFCLSALRLSLAKSVDPGWFLSSHRAGTATGLDLPLSAQEGAAATGGVPLSMSTSSESASPSTGQVSLLWIANSFQNQKDLAKYTPLHRIPQPVMNLTSAYFGGGKSFSTALIKNVTSVLKAGWRRLSVNLYYEQALPAWQLCPVRLTLPASSSAATTTTTTSGSASAPTDPPAQDRQIGDVLCSTSSDQLQLFLGALNSWVAANLKEKRDRDVVVLVLNLLDLGPPAGNATFFGPSPNTNATLAARNPGLSIGRLLSSTFGNALYTNLNLQQDRSSRGVIAQQYNGVGSEWPTPAALLDQSSTPRMVLAGFGYVKLQTPPADPAAATTLSTPSLMYTGYNVSADTESVVHPPGSLGIPGPLQNVTGDDGNPTLSDTSASGWPNCSMPLGDLVLLPSGSESAFGVIGRGNWWGSSRPPAASTVFRLASWAWAAVDESPTNRWSLETVYQAARCGYSPNFIFASVGLPNVLSGGIWSWDVGHGHNKSTDLPRCSAMDIATGRWRVVDCDAPLRAACQNNADPNMWTLSETQVGYSDSGSSCPTEYRFAVPRTGQQNAHLRRSALLTFFPDLSAIGDVTVNVAKDRLGAAAGTDAASAVVRLDYNCQMTAGCWVVGQNNPCPYEKMVGRRALRGWGDEDVQTGLINFSAAAGVIILSVVALSLYFKCRRMFRVRKASRRKQEVKLKMRATEYITVPVGPPLFWKSLTRALDGT</sequence>
<organism evidence="13 14">
    <name type="scientific">Olpidium bornovanus</name>
    <dbReference type="NCBI Taxonomy" id="278681"/>
    <lineage>
        <taxon>Eukaryota</taxon>
        <taxon>Fungi</taxon>
        <taxon>Fungi incertae sedis</taxon>
        <taxon>Olpidiomycota</taxon>
        <taxon>Olpidiomycotina</taxon>
        <taxon>Olpidiomycetes</taxon>
        <taxon>Olpidiales</taxon>
        <taxon>Olpidiaceae</taxon>
        <taxon>Olpidium</taxon>
    </lineage>
</organism>
<accession>A0A8H7ZUU2</accession>
<dbReference type="InterPro" id="IPR057530">
    <property type="entry name" value="TIM-barrel_MTC6"/>
</dbReference>
<evidence type="ECO:0000313" key="13">
    <source>
        <dbReference type="EMBL" id="KAG5459557.1"/>
    </source>
</evidence>
<evidence type="ECO:0000256" key="1">
    <source>
        <dbReference type="ARBA" id="ARBA00004479"/>
    </source>
</evidence>
<dbReference type="Pfam" id="PF25506">
    <property type="entry name" value="TIM-barrel_MTC6"/>
    <property type="match status" value="1"/>
</dbReference>
<comment type="similarity">
    <text evidence="8">Belongs to the MTC6 family.</text>
</comment>
<dbReference type="PANTHER" id="PTHR35518">
    <property type="entry name" value="MAINTENANCE OF TELOMOERE CAPPING"/>
    <property type="match status" value="1"/>
</dbReference>
<evidence type="ECO:0000256" key="4">
    <source>
        <dbReference type="ARBA" id="ARBA00022989"/>
    </source>
</evidence>
<proteinExistence type="inferred from homology"/>
<evidence type="ECO:0000313" key="14">
    <source>
        <dbReference type="Proteomes" id="UP000673691"/>
    </source>
</evidence>
<keyword evidence="14" id="KW-1185">Reference proteome</keyword>
<evidence type="ECO:0000256" key="9">
    <source>
        <dbReference type="ARBA" id="ARBA00039865"/>
    </source>
</evidence>
<feature type="domain" description="MTC6 partial TIM-barrel" evidence="12">
    <location>
        <begin position="178"/>
        <end position="402"/>
    </location>
</feature>
<name>A0A8H7ZUU2_9FUNG</name>
<comment type="function">
    <text evidence="7">May be involved in telomere capping.</text>
</comment>
<dbReference type="InterPro" id="IPR051008">
    <property type="entry name" value="Telomere_Capping_Maintenance"/>
</dbReference>
<evidence type="ECO:0000256" key="7">
    <source>
        <dbReference type="ARBA" id="ARBA00037703"/>
    </source>
</evidence>
<dbReference type="EMBL" id="JAEFCI010006642">
    <property type="protein sequence ID" value="KAG5459557.1"/>
    <property type="molecule type" value="Genomic_DNA"/>
</dbReference>
<evidence type="ECO:0000256" key="11">
    <source>
        <dbReference type="SAM" id="Phobius"/>
    </source>
</evidence>
<keyword evidence="5 11" id="KW-0472">Membrane</keyword>